<keyword evidence="2 8" id="KW-0349">Heme</keyword>
<evidence type="ECO:0008006" key="11">
    <source>
        <dbReference type="Google" id="ProtNLM"/>
    </source>
</evidence>
<dbReference type="GO" id="GO:0020037">
    <property type="term" value="F:heme binding"/>
    <property type="evidence" value="ECO:0007669"/>
    <property type="project" value="InterPro"/>
</dbReference>
<keyword evidence="5 8" id="KW-0408">Iron</keyword>
<evidence type="ECO:0000256" key="5">
    <source>
        <dbReference type="ARBA" id="ARBA00023004"/>
    </source>
</evidence>
<evidence type="ECO:0000256" key="3">
    <source>
        <dbReference type="ARBA" id="ARBA00022723"/>
    </source>
</evidence>
<proteinExistence type="inferred from homology"/>
<dbReference type="Gene3D" id="1.10.630.10">
    <property type="entry name" value="Cytochrome P450"/>
    <property type="match status" value="1"/>
</dbReference>
<dbReference type="EMBL" id="FXWG01000002">
    <property type="protein sequence ID" value="SMQ69651.1"/>
    <property type="molecule type" value="Genomic_DNA"/>
</dbReference>
<evidence type="ECO:0000313" key="10">
    <source>
        <dbReference type="Proteomes" id="UP000194420"/>
    </source>
</evidence>
<protein>
    <recommendedName>
        <fullName evidence="11">Cytochrome P450</fullName>
    </recommendedName>
</protein>
<dbReference type="InterPro" id="IPR002397">
    <property type="entry name" value="Cyt_P450_B"/>
</dbReference>
<evidence type="ECO:0000313" key="9">
    <source>
        <dbReference type="EMBL" id="SMQ69651.1"/>
    </source>
</evidence>
<dbReference type="FunFam" id="1.10.630.10:FF:000018">
    <property type="entry name" value="Cytochrome P450 monooxygenase"/>
    <property type="match status" value="1"/>
</dbReference>
<keyword evidence="3 8" id="KW-0479">Metal-binding</keyword>
<evidence type="ECO:0000256" key="2">
    <source>
        <dbReference type="ARBA" id="ARBA00022617"/>
    </source>
</evidence>
<keyword evidence="10" id="KW-1185">Reference proteome</keyword>
<dbReference type="GO" id="GO:0004497">
    <property type="term" value="F:monooxygenase activity"/>
    <property type="evidence" value="ECO:0007669"/>
    <property type="project" value="UniProtKB-KW"/>
</dbReference>
<dbReference type="PRINTS" id="PR00359">
    <property type="entry name" value="BP450"/>
</dbReference>
<dbReference type="InterPro" id="IPR001128">
    <property type="entry name" value="Cyt_P450"/>
</dbReference>
<dbReference type="PANTHER" id="PTHR46696">
    <property type="entry name" value="P450, PUTATIVE (EUROFUNG)-RELATED"/>
    <property type="match status" value="1"/>
</dbReference>
<dbReference type="PROSITE" id="PS00086">
    <property type="entry name" value="CYTOCHROME_P450"/>
    <property type="match status" value="1"/>
</dbReference>
<gene>
    <name evidence="9" type="ORF">SAMN06297468_1836</name>
</gene>
<dbReference type="PANTHER" id="PTHR46696:SF1">
    <property type="entry name" value="CYTOCHROME P450 YJIB-RELATED"/>
    <property type="match status" value="1"/>
</dbReference>
<sequence>MASNSAKVASFAPDAPGMSQDPYPVFAELREHDPIHRSDLGYWVVSRHEDVRSVLMDREGFGQGDFVENIRLFYGPEFDVLGQRSYKWLSEVFLMQDPPHHTRVRGLVTGALNARRVRAMEPRIREITDSLIDAMLERGAGEVIADFAYQLPVRVMCDMLGIDAEDPRLPAVMAAIAQSFIVFEARALSEHELATANEQIKVLQDFFEELFAERMREPRDDLATALVQSGGQEDSLSHDELVTVAIGLFGAGFETTAHMIGNALLSFARYPEQWAALVAEPDKLAAGTVDETLRYESSLIATYRTALRETNIRGETIDRGAKVLTLIGAGNRDPRVFDDPNSFDISRDAKKHLSFGGGIHFCAGAELARLEGRIAFEQLARRLPTLKADASNPQWREGFLFRGLSALPVSW</sequence>
<dbReference type="GO" id="GO:0005506">
    <property type="term" value="F:iron ion binding"/>
    <property type="evidence" value="ECO:0007669"/>
    <property type="project" value="InterPro"/>
</dbReference>
<keyword evidence="6 8" id="KW-0503">Monooxygenase</keyword>
<keyword evidence="4 8" id="KW-0560">Oxidoreductase</keyword>
<dbReference type="Proteomes" id="UP000194420">
    <property type="component" value="Unassembled WGS sequence"/>
</dbReference>
<evidence type="ECO:0000256" key="7">
    <source>
        <dbReference type="ARBA" id="ARBA00043906"/>
    </source>
</evidence>
<reference evidence="10" key="1">
    <citation type="submission" date="2017-04" db="EMBL/GenBank/DDBJ databases">
        <authorList>
            <person name="Varghese N."/>
            <person name="Submissions S."/>
        </authorList>
    </citation>
    <scope>NUCLEOTIDE SEQUENCE [LARGE SCALE GENOMIC DNA]</scope>
</reference>
<dbReference type="CDD" id="cd20625">
    <property type="entry name" value="CYP164-like"/>
    <property type="match status" value="1"/>
</dbReference>
<dbReference type="InterPro" id="IPR017972">
    <property type="entry name" value="Cyt_P450_CS"/>
</dbReference>
<dbReference type="InterPro" id="IPR036396">
    <property type="entry name" value="Cyt_P450_sf"/>
</dbReference>
<evidence type="ECO:0000256" key="6">
    <source>
        <dbReference type="ARBA" id="ARBA00023033"/>
    </source>
</evidence>
<evidence type="ECO:0000256" key="1">
    <source>
        <dbReference type="ARBA" id="ARBA00010617"/>
    </source>
</evidence>
<name>A0A1Y6F7U9_9SPHN</name>
<dbReference type="Pfam" id="PF00067">
    <property type="entry name" value="p450"/>
    <property type="match status" value="1"/>
</dbReference>
<dbReference type="SUPFAM" id="SSF48264">
    <property type="entry name" value="Cytochrome P450"/>
    <property type="match status" value="1"/>
</dbReference>
<evidence type="ECO:0000256" key="4">
    <source>
        <dbReference type="ARBA" id="ARBA00023002"/>
    </source>
</evidence>
<dbReference type="GO" id="GO:0016705">
    <property type="term" value="F:oxidoreductase activity, acting on paired donors, with incorporation or reduction of molecular oxygen"/>
    <property type="evidence" value="ECO:0007669"/>
    <property type="project" value="InterPro"/>
</dbReference>
<comment type="function">
    <text evidence="7">Cytochromes P450 are a group of heme-thiolate monooxygenases. They oxidize a variety of structurally unrelated compounds, including steroids, fatty acids, and xenobiotics.</text>
</comment>
<evidence type="ECO:0000256" key="8">
    <source>
        <dbReference type="RuleBase" id="RU000461"/>
    </source>
</evidence>
<organism evidence="9 10">
    <name type="scientific">Altererythrobacter xiamenensis</name>
    <dbReference type="NCBI Taxonomy" id="1316679"/>
    <lineage>
        <taxon>Bacteria</taxon>
        <taxon>Pseudomonadati</taxon>
        <taxon>Pseudomonadota</taxon>
        <taxon>Alphaproteobacteria</taxon>
        <taxon>Sphingomonadales</taxon>
        <taxon>Erythrobacteraceae</taxon>
        <taxon>Altererythrobacter</taxon>
    </lineage>
</organism>
<accession>A0A1Y6F7U9</accession>
<dbReference type="AlphaFoldDB" id="A0A1Y6F7U9"/>
<comment type="similarity">
    <text evidence="1 8">Belongs to the cytochrome P450 family.</text>
</comment>